<sequence length="147" mass="16133">MLHTQPPFFRRLHSHYLLPLSKPYTSTATSSSSSTVAAAASSSAWPCLPPKRIIVPSKPTTTAAKTRWGKDEYASSGDTNLLVVDCSLPTIIAGYVATNNTDDHRTPHNRFRNIHIVFNDIRSTPPRSKVSWDGSRSLTSLAQVTKV</sequence>
<evidence type="ECO:0000313" key="1">
    <source>
        <dbReference type="EMBL" id="CAH1436543.1"/>
    </source>
</evidence>
<keyword evidence="2" id="KW-1185">Reference proteome</keyword>
<dbReference type="AlphaFoldDB" id="A0AAU9NFR0"/>
<evidence type="ECO:0000313" key="2">
    <source>
        <dbReference type="Proteomes" id="UP001157418"/>
    </source>
</evidence>
<comment type="caution">
    <text evidence="1">The sequence shown here is derived from an EMBL/GenBank/DDBJ whole genome shotgun (WGS) entry which is preliminary data.</text>
</comment>
<gene>
    <name evidence="1" type="ORF">LVIROSA_LOCUS22914</name>
</gene>
<accession>A0AAU9NFR0</accession>
<name>A0AAU9NFR0_9ASTR</name>
<dbReference type="EMBL" id="CAKMRJ010004445">
    <property type="protein sequence ID" value="CAH1436543.1"/>
    <property type="molecule type" value="Genomic_DNA"/>
</dbReference>
<proteinExistence type="predicted"/>
<organism evidence="1 2">
    <name type="scientific">Lactuca virosa</name>
    <dbReference type="NCBI Taxonomy" id="75947"/>
    <lineage>
        <taxon>Eukaryota</taxon>
        <taxon>Viridiplantae</taxon>
        <taxon>Streptophyta</taxon>
        <taxon>Embryophyta</taxon>
        <taxon>Tracheophyta</taxon>
        <taxon>Spermatophyta</taxon>
        <taxon>Magnoliopsida</taxon>
        <taxon>eudicotyledons</taxon>
        <taxon>Gunneridae</taxon>
        <taxon>Pentapetalae</taxon>
        <taxon>asterids</taxon>
        <taxon>campanulids</taxon>
        <taxon>Asterales</taxon>
        <taxon>Asteraceae</taxon>
        <taxon>Cichorioideae</taxon>
        <taxon>Cichorieae</taxon>
        <taxon>Lactucinae</taxon>
        <taxon>Lactuca</taxon>
    </lineage>
</organism>
<protein>
    <submittedName>
        <fullName evidence="1">Uncharacterized protein</fullName>
    </submittedName>
</protein>
<reference evidence="1 2" key="1">
    <citation type="submission" date="2022-01" db="EMBL/GenBank/DDBJ databases">
        <authorList>
            <person name="Xiong W."/>
            <person name="Schranz E."/>
        </authorList>
    </citation>
    <scope>NUCLEOTIDE SEQUENCE [LARGE SCALE GENOMIC DNA]</scope>
</reference>
<dbReference type="Proteomes" id="UP001157418">
    <property type="component" value="Unassembled WGS sequence"/>
</dbReference>